<name>A0A919J5T6_9ACTN</name>
<evidence type="ECO:0000256" key="5">
    <source>
        <dbReference type="ARBA" id="ARBA00024029"/>
    </source>
</evidence>
<gene>
    <name evidence="6" type="ORF">Afe05nite_53830</name>
</gene>
<evidence type="ECO:0000256" key="3">
    <source>
        <dbReference type="ARBA" id="ARBA00022801"/>
    </source>
</evidence>
<keyword evidence="3" id="KW-0378">Hydrolase</keyword>
<dbReference type="GO" id="GO:0016811">
    <property type="term" value="F:hydrolase activity, acting on carbon-nitrogen (but not peptide) bonds, in linear amides"/>
    <property type="evidence" value="ECO:0007669"/>
    <property type="project" value="TreeGrafter"/>
</dbReference>
<dbReference type="Pfam" id="PF02633">
    <property type="entry name" value="Creatininase"/>
    <property type="match status" value="1"/>
</dbReference>
<accession>A0A919J5T6</accession>
<comment type="cofactor">
    <cofactor evidence="1">
        <name>Zn(2+)</name>
        <dbReference type="ChEBI" id="CHEBI:29105"/>
    </cofactor>
</comment>
<organism evidence="6 7">
    <name type="scientific">Paractinoplanes ferrugineus</name>
    <dbReference type="NCBI Taxonomy" id="113564"/>
    <lineage>
        <taxon>Bacteria</taxon>
        <taxon>Bacillati</taxon>
        <taxon>Actinomycetota</taxon>
        <taxon>Actinomycetes</taxon>
        <taxon>Micromonosporales</taxon>
        <taxon>Micromonosporaceae</taxon>
        <taxon>Paractinoplanes</taxon>
    </lineage>
</organism>
<keyword evidence="4" id="KW-0862">Zinc</keyword>
<dbReference type="InterPro" id="IPR024087">
    <property type="entry name" value="Creatininase-like_sf"/>
</dbReference>
<dbReference type="GO" id="GO:0009231">
    <property type="term" value="P:riboflavin biosynthetic process"/>
    <property type="evidence" value="ECO:0007669"/>
    <property type="project" value="TreeGrafter"/>
</dbReference>
<dbReference type="SUPFAM" id="SSF102215">
    <property type="entry name" value="Creatininase"/>
    <property type="match status" value="1"/>
</dbReference>
<keyword evidence="7" id="KW-1185">Reference proteome</keyword>
<sequence>MSHVLDRQFGRLTTDKITNALTSASVLCLPIGSYEQHGPHLPLHTDTVIAEQFTTRLVHQYGDSHDLWMLPTIPYGLSPEHDWAPGTITLPVRVLTDLIDSTCGEYVRSTPARNLLIVNGHGGNRGILEAVIYDLHRRHDVNVCVIHPSSLATVRADSELPEVHAGLRETSVMLALAPDDVHLERLPDSYEPDPDHAEGTRRLVLDRGTTWPWNSDNPSMSQLGIIGGNARRATAELGEQIVASALDRCPDILARLNKPDP</sequence>
<dbReference type="RefSeq" id="WP_203819978.1">
    <property type="nucleotide sequence ID" value="NZ_BAAABP010000027.1"/>
</dbReference>
<dbReference type="Proteomes" id="UP000598174">
    <property type="component" value="Unassembled WGS sequence"/>
</dbReference>
<dbReference type="GO" id="GO:0046872">
    <property type="term" value="F:metal ion binding"/>
    <property type="evidence" value="ECO:0007669"/>
    <property type="project" value="UniProtKB-KW"/>
</dbReference>
<protein>
    <submittedName>
        <fullName evidence="6">Creatinine amidohydrolase</fullName>
    </submittedName>
</protein>
<dbReference type="InterPro" id="IPR003785">
    <property type="entry name" value="Creatininase/forma_Hydrolase"/>
</dbReference>
<evidence type="ECO:0000313" key="6">
    <source>
        <dbReference type="EMBL" id="GIE13543.1"/>
    </source>
</evidence>
<evidence type="ECO:0000256" key="4">
    <source>
        <dbReference type="ARBA" id="ARBA00022833"/>
    </source>
</evidence>
<proteinExistence type="inferred from homology"/>
<keyword evidence="2" id="KW-0479">Metal-binding</keyword>
<evidence type="ECO:0000256" key="2">
    <source>
        <dbReference type="ARBA" id="ARBA00022723"/>
    </source>
</evidence>
<dbReference type="EMBL" id="BOMM01000049">
    <property type="protein sequence ID" value="GIE13543.1"/>
    <property type="molecule type" value="Genomic_DNA"/>
</dbReference>
<comment type="similarity">
    <text evidence="5">Belongs to the creatininase superfamily.</text>
</comment>
<reference evidence="6" key="1">
    <citation type="submission" date="2021-01" db="EMBL/GenBank/DDBJ databases">
        <title>Whole genome shotgun sequence of Actinoplanes ferrugineus NBRC 15555.</title>
        <authorList>
            <person name="Komaki H."/>
            <person name="Tamura T."/>
        </authorList>
    </citation>
    <scope>NUCLEOTIDE SEQUENCE</scope>
    <source>
        <strain evidence="6">NBRC 15555</strain>
    </source>
</reference>
<dbReference type="Gene3D" id="3.40.50.10310">
    <property type="entry name" value="Creatininase"/>
    <property type="match status" value="1"/>
</dbReference>
<comment type="caution">
    <text evidence="6">The sequence shown here is derived from an EMBL/GenBank/DDBJ whole genome shotgun (WGS) entry which is preliminary data.</text>
</comment>
<dbReference type="PANTHER" id="PTHR35005:SF1">
    <property type="entry name" value="2-AMINO-5-FORMYLAMINO-6-RIBOSYLAMINOPYRIMIDIN-4(3H)-ONE 5'-MONOPHOSPHATE DEFORMYLASE"/>
    <property type="match status" value="1"/>
</dbReference>
<evidence type="ECO:0000313" key="7">
    <source>
        <dbReference type="Proteomes" id="UP000598174"/>
    </source>
</evidence>
<dbReference type="AlphaFoldDB" id="A0A919J5T6"/>
<evidence type="ECO:0000256" key="1">
    <source>
        <dbReference type="ARBA" id="ARBA00001947"/>
    </source>
</evidence>
<dbReference type="PANTHER" id="PTHR35005">
    <property type="entry name" value="3-DEHYDRO-SCYLLO-INOSOSE HYDROLASE"/>
    <property type="match status" value="1"/>
</dbReference>